<evidence type="ECO:0000256" key="17">
    <source>
        <dbReference type="ARBA" id="ARBA00023136"/>
    </source>
</evidence>
<dbReference type="PANTHER" id="PTHR48056">
    <property type="entry name" value="LRR RECEPTOR-LIKE SERINE/THREONINE-PROTEIN KINASE-RELATED"/>
    <property type="match status" value="1"/>
</dbReference>
<feature type="transmembrane region" description="Helical" evidence="23">
    <location>
        <begin position="643"/>
        <end position="666"/>
    </location>
</feature>
<gene>
    <name evidence="26" type="ORF">CISIN_1g001782mg</name>
</gene>
<dbReference type="PROSITE" id="PS00107">
    <property type="entry name" value="PROTEIN_KINASE_ATP"/>
    <property type="match status" value="1"/>
</dbReference>
<dbReference type="InterPro" id="IPR001245">
    <property type="entry name" value="Ser-Thr/Tyr_kinase_cat_dom"/>
</dbReference>
<dbReference type="InterPro" id="IPR013210">
    <property type="entry name" value="LRR_N_plant-typ"/>
</dbReference>
<dbReference type="Gene3D" id="3.30.200.20">
    <property type="entry name" value="Phosphorylase Kinase, domain 1"/>
    <property type="match status" value="1"/>
</dbReference>
<dbReference type="Pfam" id="PF00560">
    <property type="entry name" value="LRR_1"/>
    <property type="match status" value="5"/>
</dbReference>
<evidence type="ECO:0000313" key="26">
    <source>
        <dbReference type="EMBL" id="KDO38927.1"/>
    </source>
</evidence>
<dbReference type="InterPro" id="IPR003591">
    <property type="entry name" value="Leu-rich_rpt_typical-subtyp"/>
</dbReference>
<evidence type="ECO:0000256" key="10">
    <source>
        <dbReference type="ARBA" id="ARBA00022692"/>
    </source>
</evidence>
<evidence type="ECO:0000256" key="1">
    <source>
        <dbReference type="ARBA" id="ARBA00004162"/>
    </source>
</evidence>
<keyword evidence="19" id="KW-0325">Glycoprotein</keyword>
<evidence type="ECO:0000256" key="15">
    <source>
        <dbReference type="ARBA" id="ARBA00022840"/>
    </source>
</evidence>
<evidence type="ECO:0000256" key="22">
    <source>
        <dbReference type="PROSITE-ProRule" id="PRU10141"/>
    </source>
</evidence>
<dbReference type="GO" id="GO:0004674">
    <property type="term" value="F:protein serine/threonine kinase activity"/>
    <property type="evidence" value="ECO:0007669"/>
    <property type="project" value="UniProtKB-KW"/>
</dbReference>
<dbReference type="GO" id="GO:0005524">
    <property type="term" value="F:ATP binding"/>
    <property type="evidence" value="ECO:0007669"/>
    <property type="project" value="UniProtKB-UniRule"/>
</dbReference>
<dbReference type="InterPro" id="IPR000719">
    <property type="entry name" value="Prot_kinase_dom"/>
</dbReference>
<dbReference type="FunFam" id="3.30.200.20:FF:000432">
    <property type="entry name" value="LRR receptor-like serine/threonine-protein kinase EFR"/>
    <property type="match status" value="1"/>
</dbReference>
<dbReference type="Pfam" id="PF07714">
    <property type="entry name" value="PK_Tyr_Ser-Thr"/>
    <property type="match status" value="1"/>
</dbReference>
<dbReference type="SMR" id="A0A067DIT8"/>
<evidence type="ECO:0000256" key="2">
    <source>
        <dbReference type="ARBA" id="ARBA00004479"/>
    </source>
</evidence>
<keyword evidence="6" id="KW-0723">Serine/threonine-protein kinase</keyword>
<keyword evidence="14" id="KW-0418">Kinase</keyword>
<dbReference type="InterPro" id="IPR008271">
    <property type="entry name" value="Ser/Thr_kinase_AS"/>
</dbReference>
<dbReference type="InterPro" id="IPR011009">
    <property type="entry name" value="Kinase-like_dom_sf"/>
</dbReference>
<feature type="domain" description="Protein kinase" evidence="25">
    <location>
        <begin position="701"/>
        <end position="973"/>
    </location>
</feature>
<evidence type="ECO:0000256" key="19">
    <source>
        <dbReference type="ARBA" id="ARBA00023180"/>
    </source>
</evidence>
<dbReference type="InterPro" id="IPR001611">
    <property type="entry name" value="Leu-rich_rpt"/>
</dbReference>
<evidence type="ECO:0000256" key="8">
    <source>
        <dbReference type="ARBA" id="ARBA00022614"/>
    </source>
</evidence>
<dbReference type="InterPro" id="IPR017441">
    <property type="entry name" value="Protein_kinase_ATP_BS"/>
</dbReference>
<dbReference type="GO" id="GO:0005886">
    <property type="term" value="C:plasma membrane"/>
    <property type="evidence" value="ECO:0007669"/>
    <property type="project" value="UniProtKB-SubCell"/>
</dbReference>
<dbReference type="Proteomes" id="UP000027120">
    <property type="component" value="Unassembled WGS sequence"/>
</dbReference>
<keyword evidence="12" id="KW-0677">Repeat</keyword>
<evidence type="ECO:0000256" key="24">
    <source>
        <dbReference type="SAM" id="SignalP"/>
    </source>
</evidence>
<keyword evidence="13 22" id="KW-0547">Nucleotide-binding</keyword>
<comment type="catalytic activity">
    <reaction evidence="21">
        <text>L-seryl-[protein] + ATP = O-phospho-L-seryl-[protein] + ADP + H(+)</text>
        <dbReference type="Rhea" id="RHEA:17989"/>
        <dbReference type="Rhea" id="RHEA-COMP:9863"/>
        <dbReference type="Rhea" id="RHEA-COMP:11604"/>
        <dbReference type="ChEBI" id="CHEBI:15378"/>
        <dbReference type="ChEBI" id="CHEBI:29999"/>
        <dbReference type="ChEBI" id="CHEBI:30616"/>
        <dbReference type="ChEBI" id="CHEBI:83421"/>
        <dbReference type="ChEBI" id="CHEBI:456216"/>
        <dbReference type="EC" id="2.7.11.1"/>
    </reaction>
</comment>
<evidence type="ECO:0000256" key="18">
    <source>
        <dbReference type="ARBA" id="ARBA00023170"/>
    </source>
</evidence>
<evidence type="ECO:0000256" key="7">
    <source>
        <dbReference type="ARBA" id="ARBA00022553"/>
    </source>
</evidence>
<keyword evidence="16 23" id="KW-1133">Transmembrane helix</keyword>
<protein>
    <recommendedName>
        <fullName evidence="4">non-specific serine/threonine protein kinase</fullName>
        <ecNumber evidence="4">2.7.11.1</ecNumber>
    </recommendedName>
</protein>
<dbReference type="EC" id="2.7.11.1" evidence="4"/>
<dbReference type="PROSITE" id="PS50011">
    <property type="entry name" value="PROTEIN_KINASE_DOM"/>
    <property type="match status" value="1"/>
</dbReference>
<dbReference type="PROSITE" id="PS51450">
    <property type="entry name" value="LRR"/>
    <property type="match status" value="1"/>
</dbReference>
<dbReference type="Pfam" id="PF08263">
    <property type="entry name" value="LRRNT_2"/>
    <property type="match status" value="1"/>
</dbReference>
<keyword evidence="18" id="KW-0675">Receptor</keyword>
<keyword evidence="15 22" id="KW-0067">ATP-binding</keyword>
<keyword evidence="5" id="KW-1003">Cell membrane</keyword>
<name>A0A067DIT8_CITSI</name>
<feature type="chain" id="PRO_5001638657" description="non-specific serine/threonine protein kinase" evidence="24">
    <location>
        <begin position="30"/>
        <end position="1013"/>
    </location>
</feature>
<dbReference type="PANTHER" id="PTHR48056:SF89">
    <property type="entry name" value="OS06G0585982 PROTEIN"/>
    <property type="match status" value="1"/>
</dbReference>
<dbReference type="SUPFAM" id="SSF52058">
    <property type="entry name" value="L domain-like"/>
    <property type="match status" value="2"/>
</dbReference>
<keyword evidence="17 23" id="KW-0472">Membrane</keyword>
<keyword evidence="10 23" id="KW-0812">Transmembrane</keyword>
<dbReference type="SMART" id="SM00220">
    <property type="entry name" value="S_TKc"/>
    <property type="match status" value="1"/>
</dbReference>
<dbReference type="Pfam" id="PF23598">
    <property type="entry name" value="LRR_14"/>
    <property type="match status" value="1"/>
</dbReference>
<keyword evidence="27" id="KW-1185">Reference proteome</keyword>
<dbReference type="AlphaFoldDB" id="A0A067DIT8"/>
<dbReference type="PROSITE" id="PS00108">
    <property type="entry name" value="PROTEIN_KINASE_ST"/>
    <property type="match status" value="1"/>
</dbReference>
<sequence>MLNSVSISYLATLVWCFSLFLLHSHSCFALHSNETDRLALLAIKSQLQDPLGVTSSWNNSMNLCQWTGVTCGHRHQRVTVLDLSNRSIEGILSPYVGNLSFLRFINFANNGFSGEIPGEIGRLFRLETLILANNSFSGKIPSNLSRCSNLINFHARGNNLVGQIPPDIGYSWLKLEFLSLRDNLLAGQLAPSIGNISNLQVLSIGENRLSGRLPDSLGQLRSLYYLSISENAFSGMFPSSIFNISSLESISLLGNRLEGSLPVNIGFSLPNLENLSVRQNNYTGSLPHSLSNASNLRLLDFSLNHFSGQVKIDFNRLPNLFRLSFSKNNLGTGAIGDLDFIAHLTNCSKLEALGLDTNIFGGVLPLSIANLSSTIILFSMGLNQIYVKNLVNLNGFGLEYNQLTGPIPHAIGELRNLQVLDLHHNNLDGHIPESLGNLTILNSLDLGFNKLRGHVPSSLGNCQNLMLLSVSNNKLTGALPPQILGIVTLSILLDLSGNLLTGSIPAEVGNLKNLVQLGLSENRFSNEIPVSLSACTTLEYLYMEGNSLTGSIPLALKTLKSIKELDLSRNNLSGQIPEFLENLSFLEYLNLSYNHLEGEVPRRGVFSNKTRFYFTGNKRLCGGLDELHLPVCHSAGPRKTRIALLKVVVPVTVILTIIVACLIVLYTRRRKHKHKSSSMLLMEQQFPMVSYADLSKATNDFSSSNMIGQGSFGFVYRGNLGENEMAVAVKVMNLKQRGATKSFVAECEALRNIRHRNLIKIITVCSSIDFEEVDFKAIVYEYMECGSLEDWLHQSNDQLEVGNFNVIQRLNLVIDVAFAIEYLHHHCHPPIVHGDLKPSNVLLDHDMVAHVGDFGLARFLPPCSPATILETPSSSTGIKGTVGYVAPEYGMGGDMSATGDVYSFGILLLEMFTRRRPTDNMFNDGLTLHEFAKMALPEKVMEIVDPLLLLDLEARASNCGSHRTEIAKIEECLVAIVRIGVLCSMESPSERIQMTDVVAKLCSARKIFLSNRG</sequence>
<evidence type="ECO:0000259" key="25">
    <source>
        <dbReference type="PROSITE" id="PS50011"/>
    </source>
</evidence>
<evidence type="ECO:0000256" key="9">
    <source>
        <dbReference type="ARBA" id="ARBA00022679"/>
    </source>
</evidence>
<accession>A0A067DIT8</accession>
<evidence type="ECO:0000256" key="21">
    <source>
        <dbReference type="ARBA" id="ARBA00048679"/>
    </source>
</evidence>
<proteinExistence type="inferred from homology"/>
<keyword evidence="8" id="KW-0433">Leucine-rich repeat</keyword>
<keyword evidence="9" id="KW-0808">Transferase</keyword>
<comment type="subcellular location">
    <subcellularLocation>
        <location evidence="1">Cell membrane</location>
        <topology evidence="1">Single-pass membrane protein</topology>
    </subcellularLocation>
    <subcellularLocation>
        <location evidence="2">Membrane</location>
        <topology evidence="2">Single-pass type I membrane protein</topology>
    </subcellularLocation>
</comment>
<evidence type="ECO:0000256" key="23">
    <source>
        <dbReference type="SAM" id="Phobius"/>
    </source>
</evidence>
<comment type="catalytic activity">
    <reaction evidence="20">
        <text>L-threonyl-[protein] + ATP = O-phospho-L-threonyl-[protein] + ADP + H(+)</text>
        <dbReference type="Rhea" id="RHEA:46608"/>
        <dbReference type="Rhea" id="RHEA-COMP:11060"/>
        <dbReference type="Rhea" id="RHEA-COMP:11605"/>
        <dbReference type="ChEBI" id="CHEBI:15378"/>
        <dbReference type="ChEBI" id="CHEBI:30013"/>
        <dbReference type="ChEBI" id="CHEBI:30616"/>
        <dbReference type="ChEBI" id="CHEBI:61977"/>
        <dbReference type="ChEBI" id="CHEBI:456216"/>
        <dbReference type="EC" id="2.7.11.1"/>
    </reaction>
</comment>
<evidence type="ECO:0000256" key="4">
    <source>
        <dbReference type="ARBA" id="ARBA00012513"/>
    </source>
</evidence>
<keyword evidence="7" id="KW-0597">Phosphoprotein</keyword>
<dbReference type="Gene3D" id="3.80.10.10">
    <property type="entry name" value="Ribonuclease Inhibitor"/>
    <property type="match status" value="3"/>
</dbReference>
<dbReference type="FunFam" id="1.10.510.10:FF:000358">
    <property type="entry name" value="Putative leucine-rich repeat receptor-like serine/threonine-protein kinase"/>
    <property type="match status" value="1"/>
</dbReference>
<comment type="similarity">
    <text evidence="3">Belongs to the protein kinase superfamily. Ser/Thr protein kinase family.</text>
</comment>
<evidence type="ECO:0000313" key="27">
    <source>
        <dbReference type="Proteomes" id="UP000027120"/>
    </source>
</evidence>
<evidence type="ECO:0000256" key="3">
    <source>
        <dbReference type="ARBA" id="ARBA00008684"/>
    </source>
</evidence>
<organism evidence="26 27">
    <name type="scientific">Citrus sinensis</name>
    <name type="common">Sweet orange</name>
    <name type="synonym">Citrus aurantium var. sinensis</name>
    <dbReference type="NCBI Taxonomy" id="2711"/>
    <lineage>
        <taxon>Eukaryota</taxon>
        <taxon>Viridiplantae</taxon>
        <taxon>Streptophyta</taxon>
        <taxon>Embryophyta</taxon>
        <taxon>Tracheophyta</taxon>
        <taxon>Spermatophyta</taxon>
        <taxon>Magnoliopsida</taxon>
        <taxon>eudicotyledons</taxon>
        <taxon>Gunneridae</taxon>
        <taxon>Pentapetalae</taxon>
        <taxon>rosids</taxon>
        <taxon>malvids</taxon>
        <taxon>Sapindales</taxon>
        <taxon>Rutaceae</taxon>
        <taxon>Aurantioideae</taxon>
        <taxon>Citrus</taxon>
    </lineage>
</organism>
<evidence type="ECO:0000256" key="14">
    <source>
        <dbReference type="ARBA" id="ARBA00022777"/>
    </source>
</evidence>
<evidence type="ECO:0000256" key="11">
    <source>
        <dbReference type="ARBA" id="ARBA00022729"/>
    </source>
</evidence>
<evidence type="ECO:0000256" key="16">
    <source>
        <dbReference type="ARBA" id="ARBA00022989"/>
    </source>
</evidence>
<evidence type="ECO:0000256" key="13">
    <source>
        <dbReference type="ARBA" id="ARBA00022741"/>
    </source>
</evidence>
<dbReference type="InterPro" id="IPR055414">
    <property type="entry name" value="LRR_R13L4/SHOC2-like"/>
</dbReference>
<evidence type="ECO:0000256" key="12">
    <source>
        <dbReference type="ARBA" id="ARBA00022737"/>
    </source>
</evidence>
<feature type="signal peptide" evidence="24">
    <location>
        <begin position="1"/>
        <end position="29"/>
    </location>
</feature>
<dbReference type="SMART" id="SM00369">
    <property type="entry name" value="LRR_TYP"/>
    <property type="match status" value="7"/>
</dbReference>
<dbReference type="SUPFAM" id="SSF56112">
    <property type="entry name" value="Protein kinase-like (PK-like)"/>
    <property type="match status" value="1"/>
</dbReference>
<dbReference type="PaxDb" id="2711-XP_006464602.1"/>
<evidence type="ECO:0000256" key="6">
    <source>
        <dbReference type="ARBA" id="ARBA00022527"/>
    </source>
</evidence>
<reference evidence="26 27" key="1">
    <citation type="submission" date="2014-04" db="EMBL/GenBank/DDBJ databases">
        <authorList>
            <consortium name="International Citrus Genome Consortium"/>
            <person name="Gmitter F."/>
            <person name="Chen C."/>
            <person name="Farmerie W."/>
            <person name="Harkins T."/>
            <person name="Desany B."/>
            <person name="Mohiuddin M."/>
            <person name="Kodira C."/>
            <person name="Borodovsky M."/>
            <person name="Lomsadze A."/>
            <person name="Burns P."/>
            <person name="Jenkins J."/>
            <person name="Prochnik S."/>
            <person name="Shu S."/>
            <person name="Chapman J."/>
            <person name="Pitluck S."/>
            <person name="Schmutz J."/>
            <person name="Rokhsar D."/>
        </authorList>
    </citation>
    <scope>NUCLEOTIDE SEQUENCE</scope>
</reference>
<dbReference type="Gene3D" id="1.10.510.10">
    <property type="entry name" value="Transferase(Phosphotransferase) domain 1"/>
    <property type="match status" value="1"/>
</dbReference>
<feature type="binding site" evidence="22">
    <location>
        <position position="730"/>
    </location>
    <ligand>
        <name>ATP</name>
        <dbReference type="ChEBI" id="CHEBI:30616"/>
    </ligand>
</feature>
<dbReference type="Pfam" id="PF13855">
    <property type="entry name" value="LRR_8"/>
    <property type="match status" value="1"/>
</dbReference>
<dbReference type="FunFam" id="3.80.10.10:FF:000095">
    <property type="entry name" value="LRR receptor-like serine/threonine-protein kinase GSO1"/>
    <property type="match status" value="1"/>
</dbReference>
<dbReference type="InterPro" id="IPR032675">
    <property type="entry name" value="LRR_dom_sf"/>
</dbReference>
<dbReference type="EMBL" id="KK787239">
    <property type="protein sequence ID" value="KDO38927.1"/>
    <property type="molecule type" value="Genomic_DNA"/>
</dbReference>
<evidence type="ECO:0000256" key="20">
    <source>
        <dbReference type="ARBA" id="ARBA00047899"/>
    </source>
</evidence>
<dbReference type="InterPro" id="IPR050647">
    <property type="entry name" value="Plant_LRR-RLKs"/>
</dbReference>
<keyword evidence="11 24" id="KW-0732">Signal</keyword>
<dbReference type="FunFam" id="3.80.10.10:FF:000288">
    <property type="entry name" value="LRR receptor-like serine/threonine-protein kinase EFR"/>
    <property type="match status" value="1"/>
</dbReference>
<evidence type="ECO:0000256" key="5">
    <source>
        <dbReference type="ARBA" id="ARBA00022475"/>
    </source>
</evidence>